<feature type="domain" description="Sulfatase N-terminal" evidence="3">
    <location>
        <begin position="36"/>
        <end position="301"/>
    </location>
</feature>
<dbReference type="InterPro" id="IPR017850">
    <property type="entry name" value="Alkaline_phosphatase_core_sf"/>
</dbReference>
<dbReference type="PROSITE" id="PS00523">
    <property type="entry name" value="SULFATASE_1"/>
    <property type="match status" value="1"/>
</dbReference>
<comment type="caution">
    <text evidence="4">The sequence shown here is derived from an EMBL/GenBank/DDBJ whole genome shotgun (WGS) entry which is preliminary data.</text>
</comment>
<dbReference type="InterPro" id="IPR024607">
    <property type="entry name" value="Sulfatase_CS"/>
</dbReference>
<dbReference type="CDD" id="cd16027">
    <property type="entry name" value="SGSH"/>
    <property type="match status" value="1"/>
</dbReference>
<dbReference type="Pfam" id="PF00884">
    <property type="entry name" value="Sulfatase"/>
    <property type="match status" value="1"/>
</dbReference>
<evidence type="ECO:0000256" key="1">
    <source>
        <dbReference type="ARBA" id="ARBA00008779"/>
    </source>
</evidence>
<evidence type="ECO:0000313" key="5">
    <source>
        <dbReference type="Proteomes" id="UP000621516"/>
    </source>
</evidence>
<proteinExistence type="inferred from homology"/>
<organism evidence="4 5">
    <name type="scientific">Aestuariibaculum marinum</name>
    <dbReference type="NCBI Taxonomy" id="2683592"/>
    <lineage>
        <taxon>Bacteria</taxon>
        <taxon>Pseudomonadati</taxon>
        <taxon>Bacteroidota</taxon>
        <taxon>Flavobacteriia</taxon>
        <taxon>Flavobacteriales</taxon>
        <taxon>Flavobacteriaceae</taxon>
    </lineage>
</organism>
<accession>A0A8J6U5T0</accession>
<dbReference type="AlphaFoldDB" id="A0A8J6U5T0"/>
<protein>
    <submittedName>
        <fullName evidence="4">Sulfatase</fullName>
    </submittedName>
</protein>
<dbReference type="Gene3D" id="3.40.720.10">
    <property type="entry name" value="Alkaline Phosphatase, subunit A"/>
    <property type="match status" value="1"/>
</dbReference>
<dbReference type="Proteomes" id="UP000621516">
    <property type="component" value="Unassembled WGS sequence"/>
</dbReference>
<dbReference type="PANTHER" id="PTHR43751:SF1">
    <property type="entry name" value="SULFATASE ATSG-RELATED"/>
    <property type="match status" value="1"/>
</dbReference>
<evidence type="ECO:0000259" key="3">
    <source>
        <dbReference type="Pfam" id="PF00884"/>
    </source>
</evidence>
<comment type="similarity">
    <text evidence="1">Belongs to the sulfatase family.</text>
</comment>
<keyword evidence="5" id="KW-1185">Reference proteome</keyword>
<sequence>MFYLKIIDFMIGKLFNKMIFLLVLHLASTISAQEKPNFIVYLSDDLGYKDVSVYGAKVVKTPVLQKLSEEGMTFNNAFVASPSCAPSRAALLTGLMPARNGAEVNHAFPSEGIPYLIENLKSEGYKVFAFGKVAHYRGNEKCGFDFHNDEQVNLYKNISKYFDSNNVNTPVCIFVGDRRPHVSWTKKMDYDPEKVDLPPYFIDTKETREHRSRYYTDVTGMDNEMGQVFEYLNGKLGENTMTLFTSDHGAQWPFGKWNLYEAGIRTPLIVKWPGKIQAGSQTDAMVSWIDILPTLLDISGIKVSNHLDGKSFASILSGKKNQFRKVIYSTHTGDDKFNVYPMRSIRTDRYKLIINLEPNAYHTNHSDIFRKDGAGAYWDSWYDEAENDVKAANIIQHYFVRPEMEFYDIVNDPNEQENLIENPIYKKRIDKLCKQLLNWMEEQGDEKKIYKKVYPITGPKPNAETIKNY</sequence>
<dbReference type="InterPro" id="IPR052701">
    <property type="entry name" value="GAG_Ulvan_Degrading_Sulfatases"/>
</dbReference>
<keyword evidence="2" id="KW-0378">Hydrolase</keyword>
<evidence type="ECO:0000313" key="4">
    <source>
        <dbReference type="EMBL" id="MBD0825190.1"/>
    </source>
</evidence>
<dbReference type="EMBL" id="JACVXD010000011">
    <property type="protein sequence ID" value="MBD0825190.1"/>
    <property type="molecule type" value="Genomic_DNA"/>
</dbReference>
<dbReference type="GO" id="GO:0016787">
    <property type="term" value="F:hydrolase activity"/>
    <property type="evidence" value="ECO:0007669"/>
    <property type="project" value="UniProtKB-KW"/>
</dbReference>
<dbReference type="SUPFAM" id="SSF53649">
    <property type="entry name" value="Alkaline phosphatase-like"/>
    <property type="match status" value="1"/>
</dbReference>
<name>A0A8J6U5T0_9FLAO</name>
<gene>
    <name evidence="4" type="ORF">ICJ85_14305</name>
</gene>
<dbReference type="PANTHER" id="PTHR43751">
    <property type="entry name" value="SULFATASE"/>
    <property type="match status" value="1"/>
</dbReference>
<evidence type="ECO:0000256" key="2">
    <source>
        <dbReference type="ARBA" id="ARBA00022801"/>
    </source>
</evidence>
<reference evidence="4 5" key="1">
    <citation type="journal article" date="2018" name="J. Microbiol.">
        <title>Aestuariibaculum marinum sp. nov., a marine bacterium isolated from seawater in South Korea.</title>
        <authorList>
            <person name="Choi J."/>
            <person name="Lee D."/>
            <person name="Jang J.H."/>
            <person name="Cha S."/>
            <person name="Seo T."/>
        </authorList>
    </citation>
    <scope>NUCLEOTIDE SEQUENCE [LARGE SCALE GENOMIC DNA]</scope>
    <source>
        <strain evidence="4 5">IP7</strain>
    </source>
</reference>
<dbReference type="InterPro" id="IPR000917">
    <property type="entry name" value="Sulfatase_N"/>
</dbReference>